<organism evidence="2 3">
    <name type="scientific">Marasmius oreades</name>
    <name type="common">fairy-ring Marasmius</name>
    <dbReference type="NCBI Taxonomy" id="181124"/>
    <lineage>
        <taxon>Eukaryota</taxon>
        <taxon>Fungi</taxon>
        <taxon>Dikarya</taxon>
        <taxon>Basidiomycota</taxon>
        <taxon>Agaricomycotina</taxon>
        <taxon>Agaricomycetes</taxon>
        <taxon>Agaricomycetidae</taxon>
        <taxon>Agaricales</taxon>
        <taxon>Marasmiineae</taxon>
        <taxon>Marasmiaceae</taxon>
        <taxon>Marasmius</taxon>
    </lineage>
</organism>
<comment type="caution">
    <text evidence="2">The sequence shown here is derived from an EMBL/GenBank/DDBJ whole genome shotgun (WGS) entry which is preliminary data.</text>
</comment>
<evidence type="ECO:0000313" key="3">
    <source>
        <dbReference type="Proteomes" id="UP001049176"/>
    </source>
</evidence>
<dbReference type="Gene3D" id="1.20.1280.50">
    <property type="match status" value="1"/>
</dbReference>
<evidence type="ECO:0000313" key="2">
    <source>
        <dbReference type="EMBL" id="KAG7087178.1"/>
    </source>
</evidence>
<dbReference type="Proteomes" id="UP001049176">
    <property type="component" value="Chromosome 9"/>
</dbReference>
<dbReference type="RefSeq" id="XP_043003649.1">
    <property type="nucleotide sequence ID" value="XM_043158305.1"/>
</dbReference>
<sequence length="470" mass="53400">MTTIIDHSSPSSIHKLPAEILVQVFEELTALDACDDHIAPSSLFVCSRVDRRWNGIASTPSLYTQIHVPLLALRQQEYDAGKWARSWLERSGSRLIDLNVRIHGEIYREIDQFYALSHSLVQHASRLRSFSITVSDDCMVDTNTPIFLNSFHCLNAPALEEIKIYHTERAHSSELRVPMRDVDEPVSWGRLFWSTPKLRRVRFLGVATTYPLKDLTVIELQNVVLDELVLRRMAMSSPDLQELTLRRLHIPSPVDPGSVKSVPMPSLQSLSLGFDLGTTEDLVDRQYKYVLTRIEAPNLEYLELDASELLTGISNVLPPPSSLPGLRRISFRHLGNRLSFETEYVGGLRKSRIEDITLIDTEPDALGLDSSASKRDWENLKSLSIDTDDAKDFIWLCQVLVARPQVQTVSLSPRALRQLRENVVMMHFNENLTWVGTGSHLGLSHMCQGDGIYDQTEEWISNRVTLKMFE</sequence>
<dbReference type="InterPro" id="IPR032675">
    <property type="entry name" value="LRR_dom_sf"/>
</dbReference>
<feature type="domain" description="F-box" evidence="1">
    <location>
        <begin position="10"/>
        <end position="66"/>
    </location>
</feature>
<dbReference type="PROSITE" id="PS50181">
    <property type="entry name" value="FBOX"/>
    <property type="match status" value="1"/>
</dbReference>
<protein>
    <recommendedName>
        <fullName evidence="1">F-box domain-containing protein</fullName>
    </recommendedName>
</protein>
<accession>A0A9P7RQE6</accession>
<evidence type="ECO:0000259" key="1">
    <source>
        <dbReference type="PROSITE" id="PS50181"/>
    </source>
</evidence>
<dbReference type="Gene3D" id="3.80.10.10">
    <property type="entry name" value="Ribonuclease Inhibitor"/>
    <property type="match status" value="1"/>
</dbReference>
<dbReference type="AlphaFoldDB" id="A0A9P7RQE6"/>
<gene>
    <name evidence="2" type="ORF">E1B28_013159</name>
</gene>
<dbReference type="InterPro" id="IPR001810">
    <property type="entry name" value="F-box_dom"/>
</dbReference>
<dbReference type="SUPFAM" id="SSF81383">
    <property type="entry name" value="F-box domain"/>
    <property type="match status" value="1"/>
</dbReference>
<name>A0A9P7RQE6_9AGAR</name>
<keyword evidence="3" id="KW-1185">Reference proteome</keyword>
<dbReference type="OrthoDB" id="3048040at2759"/>
<dbReference type="InterPro" id="IPR036047">
    <property type="entry name" value="F-box-like_dom_sf"/>
</dbReference>
<reference evidence="2" key="1">
    <citation type="journal article" date="2021" name="Genome Biol. Evol.">
        <title>The assembled and annotated genome of the fairy-ring fungus Marasmius oreades.</title>
        <authorList>
            <person name="Hiltunen M."/>
            <person name="Ament-Velasquez S.L."/>
            <person name="Johannesson H."/>
        </authorList>
    </citation>
    <scope>NUCLEOTIDE SEQUENCE</scope>
    <source>
        <strain evidence="2">03SP1</strain>
    </source>
</reference>
<proteinExistence type="predicted"/>
<dbReference type="Pfam" id="PF12937">
    <property type="entry name" value="F-box-like"/>
    <property type="match status" value="1"/>
</dbReference>
<dbReference type="GeneID" id="66082234"/>
<dbReference type="KEGG" id="more:E1B28_013159"/>
<dbReference type="SUPFAM" id="SSF52047">
    <property type="entry name" value="RNI-like"/>
    <property type="match status" value="1"/>
</dbReference>
<dbReference type="EMBL" id="CM032189">
    <property type="protein sequence ID" value="KAG7087178.1"/>
    <property type="molecule type" value="Genomic_DNA"/>
</dbReference>